<protein>
    <submittedName>
        <fullName evidence="1">Stage 0 sporulation regulatory protein</fullName>
    </submittedName>
</protein>
<organism evidence="1 2">
    <name type="scientific">Peribacillus huizhouensis</name>
    <dbReference type="NCBI Taxonomy" id="1501239"/>
    <lineage>
        <taxon>Bacteria</taxon>
        <taxon>Bacillati</taxon>
        <taxon>Bacillota</taxon>
        <taxon>Bacilli</taxon>
        <taxon>Bacillales</taxon>
        <taxon>Bacillaceae</taxon>
        <taxon>Peribacillus</taxon>
    </lineage>
</organism>
<dbReference type="SUPFAM" id="SSF140500">
    <property type="entry name" value="BAS1536-like"/>
    <property type="match status" value="1"/>
</dbReference>
<gene>
    <name evidence="1" type="ORF">HNP81_002767</name>
</gene>
<dbReference type="InterPro" id="IPR018540">
    <property type="entry name" value="Spo0E-like"/>
</dbReference>
<comment type="caution">
    <text evidence="1">The sequence shown here is derived from an EMBL/GenBank/DDBJ whole genome shotgun (WGS) entry which is preliminary data.</text>
</comment>
<keyword evidence="2" id="KW-1185">Reference proteome</keyword>
<proteinExistence type="predicted"/>
<dbReference type="InterPro" id="IPR036638">
    <property type="entry name" value="HLH_DNA-bd_sf"/>
</dbReference>
<reference evidence="1 2" key="1">
    <citation type="submission" date="2020-08" db="EMBL/GenBank/DDBJ databases">
        <title>Genomic Encyclopedia of Type Strains, Phase IV (KMG-IV): sequencing the most valuable type-strain genomes for metagenomic binning, comparative biology and taxonomic classification.</title>
        <authorList>
            <person name="Goeker M."/>
        </authorList>
    </citation>
    <scope>NUCLEOTIDE SEQUENCE [LARGE SCALE GENOMIC DNA]</scope>
    <source>
        <strain evidence="1 2">DSM 105481</strain>
    </source>
</reference>
<dbReference type="EMBL" id="JACJHX010000008">
    <property type="protein sequence ID" value="MBA9027477.1"/>
    <property type="molecule type" value="Genomic_DNA"/>
</dbReference>
<dbReference type="Gene3D" id="4.10.280.10">
    <property type="entry name" value="Helix-loop-helix DNA-binding domain"/>
    <property type="match status" value="1"/>
</dbReference>
<dbReference type="Proteomes" id="UP000626697">
    <property type="component" value="Unassembled WGS sequence"/>
</dbReference>
<dbReference type="Pfam" id="PF09388">
    <property type="entry name" value="SpoOE-like"/>
    <property type="match status" value="1"/>
</dbReference>
<dbReference type="RefSeq" id="WP_084552244.1">
    <property type="nucleotide sequence ID" value="NZ_JACJHX010000008.1"/>
</dbReference>
<accession>A0ABR6CSZ8</accession>
<evidence type="ECO:0000313" key="2">
    <source>
        <dbReference type="Proteomes" id="UP000626697"/>
    </source>
</evidence>
<name>A0ABR6CSZ8_9BACI</name>
<sequence>MLKHLKRTVLYKNINILKNQMIKSGMENGISSPETIKYSQELDKMIYQYQRMVKSTY</sequence>
<dbReference type="InterPro" id="IPR037208">
    <property type="entry name" value="Spo0E-like_sf"/>
</dbReference>
<evidence type="ECO:0000313" key="1">
    <source>
        <dbReference type="EMBL" id="MBA9027477.1"/>
    </source>
</evidence>